<evidence type="ECO:0000256" key="1">
    <source>
        <dbReference type="SAM" id="MobiDB-lite"/>
    </source>
</evidence>
<dbReference type="AlphaFoldDB" id="A0A9D3Y8R1"/>
<protein>
    <submittedName>
        <fullName evidence="2">Uncharacterized protein</fullName>
    </submittedName>
</protein>
<reference evidence="2" key="1">
    <citation type="journal article" date="2019" name="bioRxiv">
        <title>The Genome of the Zebra Mussel, Dreissena polymorpha: A Resource for Invasive Species Research.</title>
        <authorList>
            <person name="McCartney M.A."/>
            <person name="Auch B."/>
            <person name="Kono T."/>
            <person name="Mallez S."/>
            <person name="Zhang Y."/>
            <person name="Obille A."/>
            <person name="Becker A."/>
            <person name="Abrahante J.E."/>
            <person name="Garbe J."/>
            <person name="Badalamenti J.P."/>
            <person name="Herman A."/>
            <person name="Mangelson H."/>
            <person name="Liachko I."/>
            <person name="Sullivan S."/>
            <person name="Sone E.D."/>
            <person name="Koren S."/>
            <person name="Silverstein K.A.T."/>
            <person name="Beckman K.B."/>
            <person name="Gohl D.M."/>
        </authorList>
    </citation>
    <scope>NUCLEOTIDE SEQUENCE</scope>
    <source>
        <strain evidence="2">Duluth1</strain>
        <tissue evidence="2">Whole animal</tissue>
    </source>
</reference>
<dbReference type="EMBL" id="JAIWYP010000016">
    <property type="protein sequence ID" value="KAH3694726.1"/>
    <property type="molecule type" value="Genomic_DNA"/>
</dbReference>
<gene>
    <name evidence="2" type="ORF">DPMN_082167</name>
</gene>
<proteinExistence type="predicted"/>
<dbReference type="Proteomes" id="UP000828390">
    <property type="component" value="Unassembled WGS sequence"/>
</dbReference>
<evidence type="ECO:0000313" key="2">
    <source>
        <dbReference type="EMBL" id="KAH3694726.1"/>
    </source>
</evidence>
<keyword evidence="3" id="KW-1185">Reference proteome</keyword>
<feature type="region of interest" description="Disordered" evidence="1">
    <location>
        <begin position="72"/>
        <end position="95"/>
    </location>
</feature>
<evidence type="ECO:0000313" key="3">
    <source>
        <dbReference type="Proteomes" id="UP000828390"/>
    </source>
</evidence>
<comment type="caution">
    <text evidence="2">The sequence shown here is derived from an EMBL/GenBank/DDBJ whole genome shotgun (WGS) entry which is preliminary data.</text>
</comment>
<name>A0A9D3Y8R1_DREPO</name>
<reference evidence="2" key="2">
    <citation type="submission" date="2020-11" db="EMBL/GenBank/DDBJ databases">
        <authorList>
            <person name="McCartney M.A."/>
            <person name="Auch B."/>
            <person name="Kono T."/>
            <person name="Mallez S."/>
            <person name="Becker A."/>
            <person name="Gohl D.M."/>
            <person name="Silverstein K.A.T."/>
            <person name="Koren S."/>
            <person name="Bechman K.B."/>
            <person name="Herman A."/>
            <person name="Abrahante J.E."/>
            <person name="Garbe J."/>
        </authorList>
    </citation>
    <scope>NUCLEOTIDE SEQUENCE</scope>
    <source>
        <strain evidence="2">Duluth1</strain>
        <tissue evidence="2">Whole animal</tissue>
    </source>
</reference>
<accession>A0A9D3Y8R1</accession>
<sequence>MRQASQHRHRHHRGSSELQYKVKHLQDSCVSETNSIRLLLLHSRYDNGLSLADNDSPLKTLGRLGNDLTQADNHNPFITHSRPDNDLSLADNDSP</sequence>
<organism evidence="2 3">
    <name type="scientific">Dreissena polymorpha</name>
    <name type="common">Zebra mussel</name>
    <name type="synonym">Mytilus polymorpha</name>
    <dbReference type="NCBI Taxonomy" id="45954"/>
    <lineage>
        <taxon>Eukaryota</taxon>
        <taxon>Metazoa</taxon>
        <taxon>Spiralia</taxon>
        <taxon>Lophotrochozoa</taxon>
        <taxon>Mollusca</taxon>
        <taxon>Bivalvia</taxon>
        <taxon>Autobranchia</taxon>
        <taxon>Heteroconchia</taxon>
        <taxon>Euheterodonta</taxon>
        <taxon>Imparidentia</taxon>
        <taxon>Neoheterodontei</taxon>
        <taxon>Myida</taxon>
        <taxon>Dreissenoidea</taxon>
        <taxon>Dreissenidae</taxon>
        <taxon>Dreissena</taxon>
    </lineage>
</organism>